<sequence>MGERKAGERCFSGAAAEIHLPQLLNEEALADEFSKWEQVSSVAAERFAPRPSSPPASSHTLPSAFTPPSPL</sequence>
<evidence type="ECO:0000256" key="1">
    <source>
        <dbReference type="SAM" id="MobiDB-lite"/>
    </source>
</evidence>
<dbReference type="EMBL" id="CP039126">
    <property type="protein sequence ID" value="QMW81391.1"/>
    <property type="molecule type" value="Genomic_DNA"/>
</dbReference>
<name>A0A7G5N3E8_9FIRM</name>
<evidence type="ECO:0000313" key="2">
    <source>
        <dbReference type="EMBL" id="QMW81391.1"/>
    </source>
</evidence>
<gene>
    <name evidence="2" type="ORF">E5259_11980</name>
</gene>
<organism evidence="2 3">
    <name type="scientific">Blautia producta</name>
    <dbReference type="NCBI Taxonomy" id="33035"/>
    <lineage>
        <taxon>Bacteria</taxon>
        <taxon>Bacillati</taxon>
        <taxon>Bacillota</taxon>
        <taxon>Clostridia</taxon>
        <taxon>Lachnospirales</taxon>
        <taxon>Lachnospiraceae</taxon>
        <taxon>Blautia</taxon>
    </lineage>
</organism>
<feature type="compositionally biased region" description="Low complexity" evidence="1">
    <location>
        <begin position="46"/>
        <end position="58"/>
    </location>
</feature>
<reference evidence="2 3" key="1">
    <citation type="submission" date="2019-04" db="EMBL/GenBank/DDBJ databases">
        <authorList>
            <person name="Schori C."/>
            <person name="Ahrens C."/>
        </authorList>
    </citation>
    <scope>NUCLEOTIDE SEQUENCE [LARGE SCALE GENOMIC DNA]</scope>
    <source>
        <strain evidence="2 3">DSM 2950</strain>
    </source>
</reference>
<dbReference type="AlphaFoldDB" id="A0A7G5N3E8"/>
<protein>
    <submittedName>
        <fullName evidence="2">Uncharacterized protein</fullName>
    </submittedName>
</protein>
<feature type="region of interest" description="Disordered" evidence="1">
    <location>
        <begin position="46"/>
        <end position="71"/>
    </location>
</feature>
<evidence type="ECO:0000313" key="3">
    <source>
        <dbReference type="Proteomes" id="UP000515789"/>
    </source>
</evidence>
<dbReference type="Proteomes" id="UP000515789">
    <property type="component" value="Chromosome"/>
</dbReference>
<proteinExistence type="predicted"/>
<accession>A0A7G5N3E8</accession>